<accession>A0AAV0RDT0</accession>
<dbReference type="PROSITE" id="PS51375">
    <property type="entry name" value="PPR"/>
    <property type="match status" value="2"/>
</dbReference>
<dbReference type="PANTHER" id="PTHR47932">
    <property type="entry name" value="ATPASE EXPRESSION PROTEIN 3"/>
    <property type="match status" value="1"/>
</dbReference>
<evidence type="ECO:0000256" key="3">
    <source>
        <dbReference type="PROSITE-ProRule" id="PRU00708"/>
    </source>
</evidence>
<evidence type="ECO:0000313" key="5">
    <source>
        <dbReference type="EMBL" id="CAI0554739.1"/>
    </source>
</evidence>
<feature type="repeat" description="PPR" evidence="3">
    <location>
        <begin position="65"/>
        <end position="99"/>
    </location>
</feature>
<comment type="caution">
    <text evidence="5">The sequence shown here is derived from an EMBL/GenBank/DDBJ whole genome shotgun (WGS) entry which is preliminary data.</text>
</comment>
<protein>
    <recommendedName>
        <fullName evidence="7">Pentatricopeptide repeat-containing protein</fullName>
    </recommendedName>
</protein>
<dbReference type="PANTHER" id="PTHR47932:SF2">
    <property type="entry name" value="OS10G0484300 PROTEIN"/>
    <property type="match status" value="1"/>
</dbReference>
<keyword evidence="6" id="KW-1185">Reference proteome</keyword>
<dbReference type="EMBL" id="CAMGYJ010000010">
    <property type="protein sequence ID" value="CAI0554739.1"/>
    <property type="molecule type" value="Genomic_DNA"/>
</dbReference>
<dbReference type="AlphaFoldDB" id="A0AAV0RDT0"/>
<evidence type="ECO:0000256" key="2">
    <source>
        <dbReference type="ARBA" id="ARBA00022737"/>
    </source>
</evidence>
<evidence type="ECO:0000256" key="4">
    <source>
        <dbReference type="SAM" id="MobiDB-lite"/>
    </source>
</evidence>
<dbReference type="InterPro" id="IPR011990">
    <property type="entry name" value="TPR-like_helical_dom_sf"/>
</dbReference>
<name>A0AAV0RDT0_9ROSI</name>
<gene>
    <name evidence="5" type="ORF">LITE_LOCUS47308</name>
</gene>
<reference evidence="5" key="1">
    <citation type="submission" date="2022-08" db="EMBL/GenBank/DDBJ databases">
        <authorList>
            <person name="Gutierrez-Valencia J."/>
        </authorList>
    </citation>
    <scope>NUCLEOTIDE SEQUENCE</scope>
</reference>
<dbReference type="Proteomes" id="UP001154282">
    <property type="component" value="Unassembled WGS sequence"/>
</dbReference>
<evidence type="ECO:0000256" key="1">
    <source>
        <dbReference type="ARBA" id="ARBA00007626"/>
    </source>
</evidence>
<dbReference type="InterPro" id="IPR002885">
    <property type="entry name" value="PPR_rpt"/>
</dbReference>
<evidence type="ECO:0000313" key="6">
    <source>
        <dbReference type="Proteomes" id="UP001154282"/>
    </source>
</evidence>
<keyword evidence="2" id="KW-0677">Repeat</keyword>
<feature type="region of interest" description="Disordered" evidence="4">
    <location>
        <begin position="129"/>
        <end position="149"/>
    </location>
</feature>
<organism evidence="5 6">
    <name type="scientific">Linum tenue</name>
    <dbReference type="NCBI Taxonomy" id="586396"/>
    <lineage>
        <taxon>Eukaryota</taxon>
        <taxon>Viridiplantae</taxon>
        <taxon>Streptophyta</taxon>
        <taxon>Embryophyta</taxon>
        <taxon>Tracheophyta</taxon>
        <taxon>Spermatophyta</taxon>
        <taxon>Magnoliopsida</taxon>
        <taxon>eudicotyledons</taxon>
        <taxon>Gunneridae</taxon>
        <taxon>Pentapetalae</taxon>
        <taxon>rosids</taxon>
        <taxon>fabids</taxon>
        <taxon>Malpighiales</taxon>
        <taxon>Linaceae</taxon>
        <taxon>Linum</taxon>
    </lineage>
</organism>
<dbReference type="Pfam" id="PF12854">
    <property type="entry name" value="PPR_1"/>
    <property type="match status" value="1"/>
</dbReference>
<proteinExistence type="inferred from homology"/>
<feature type="compositionally biased region" description="Polar residues" evidence="4">
    <location>
        <begin position="138"/>
        <end position="149"/>
    </location>
</feature>
<dbReference type="NCBIfam" id="TIGR00756">
    <property type="entry name" value="PPR"/>
    <property type="match status" value="2"/>
</dbReference>
<sequence>MDGLWKAGREKEAREMFSRLSRENCLQPDTRTYNITINGLCRQRFVDEAYELFRKMEAEDSCVPDNCSYNVIIHGFLRHKDPLEAMDLILEMVSKGFSADATTMSLLLEMLPKNQLDHPILQKLLNSPDTKSHKIGSSGLSAAATQGTC</sequence>
<comment type="similarity">
    <text evidence="1">Belongs to the PPR family. P subfamily.</text>
</comment>
<dbReference type="Gene3D" id="1.25.40.10">
    <property type="entry name" value="Tetratricopeptide repeat domain"/>
    <property type="match status" value="1"/>
</dbReference>
<dbReference type="Pfam" id="PF13041">
    <property type="entry name" value="PPR_2"/>
    <property type="match status" value="1"/>
</dbReference>
<evidence type="ECO:0008006" key="7">
    <source>
        <dbReference type="Google" id="ProtNLM"/>
    </source>
</evidence>
<feature type="repeat" description="PPR" evidence="3">
    <location>
        <begin position="29"/>
        <end position="63"/>
    </location>
</feature>
<dbReference type="GO" id="GO:0003729">
    <property type="term" value="F:mRNA binding"/>
    <property type="evidence" value="ECO:0007669"/>
    <property type="project" value="TreeGrafter"/>
</dbReference>